<reference evidence="1 2" key="1">
    <citation type="submission" date="2019-07" db="EMBL/GenBank/DDBJ databases">
        <title>Cryptosporangium phraense sp. nov., isolated from plant litter.</title>
        <authorList>
            <person name="Suriyachadkun C."/>
        </authorList>
    </citation>
    <scope>NUCLEOTIDE SEQUENCE [LARGE SCALE GENOMIC DNA]</scope>
    <source>
        <strain evidence="1 2">A-T 5661</strain>
    </source>
</reference>
<evidence type="ECO:0000313" key="1">
    <source>
        <dbReference type="EMBL" id="TQS45846.1"/>
    </source>
</evidence>
<proteinExistence type="predicted"/>
<organism evidence="1 2">
    <name type="scientific">Cryptosporangium phraense</name>
    <dbReference type="NCBI Taxonomy" id="2593070"/>
    <lineage>
        <taxon>Bacteria</taxon>
        <taxon>Bacillati</taxon>
        <taxon>Actinomycetota</taxon>
        <taxon>Actinomycetes</taxon>
        <taxon>Cryptosporangiales</taxon>
        <taxon>Cryptosporangiaceae</taxon>
        <taxon>Cryptosporangium</taxon>
    </lineage>
</organism>
<sequence length="179" mass="19925">MHAMQYEIPLPADYDMDIIRRRVATRGASTDDFPGLGIKAYLIRGTVYAPFYLWNDAAGMNRFLWGGGGFENIVRDFWRPPVRHWIGLAFRRGPAFGEAPTAATRVDAPIDDPSDFVDPALHGLAMRAKNPDVHSTALVVDPFTWTLTHFTLRRDAPPGSYEVLHLSEPGLEDLGDSVS</sequence>
<comment type="caution">
    <text evidence="1">The sequence shown here is derived from an EMBL/GenBank/DDBJ whole genome shotgun (WGS) entry which is preliminary data.</text>
</comment>
<accession>A0A545AWZ8</accession>
<dbReference type="InParanoid" id="A0A545AWZ8"/>
<evidence type="ECO:0000313" key="2">
    <source>
        <dbReference type="Proteomes" id="UP000317982"/>
    </source>
</evidence>
<dbReference type="InterPro" id="IPR032349">
    <property type="entry name" value="DUF4865"/>
</dbReference>
<protein>
    <submittedName>
        <fullName evidence="1">DUF4865 family protein</fullName>
    </submittedName>
</protein>
<dbReference type="EMBL" id="VIRS01000003">
    <property type="protein sequence ID" value="TQS45846.1"/>
    <property type="molecule type" value="Genomic_DNA"/>
</dbReference>
<dbReference type="AlphaFoldDB" id="A0A545AWZ8"/>
<dbReference type="RefSeq" id="WP_142703253.1">
    <property type="nucleotide sequence ID" value="NZ_VIRS01000003.1"/>
</dbReference>
<name>A0A545AWZ8_9ACTN</name>
<dbReference type="Pfam" id="PF16157">
    <property type="entry name" value="DUF4865"/>
    <property type="match status" value="1"/>
</dbReference>
<keyword evidence="2" id="KW-1185">Reference proteome</keyword>
<gene>
    <name evidence="1" type="ORF">FL583_04815</name>
</gene>
<dbReference type="OrthoDB" id="2065010at2"/>
<dbReference type="Proteomes" id="UP000317982">
    <property type="component" value="Unassembled WGS sequence"/>
</dbReference>